<comment type="subcellular location">
    <subcellularLocation>
        <location evidence="2">Peroxisome matrix</location>
    </subcellularLocation>
</comment>
<evidence type="ECO:0000313" key="10">
    <source>
        <dbReference type="RefSeq" id="XP_005091249.1"/>
    </source>
</evidence>
<dbReference type="Gene3D" id="3.30.9.10">
    <property type="entry name" value="D-Amino Acid Oxidase, subunit A, domain 2"/>
    <property type="match status" value="1"/>
</dbReference>
<evidence type="ECO:0000313" key="9">
    <source>
        <dbReference type="Proteomes" id="UP000694888"/>
    </source>
</evidence>
<dbReference type="PIRSF" id="PIRSF000189">
    <property type="entry name" value="D-aa_oxidase"/>
    <property type="match status" value="1"/>
</dbReference>
<dbReference type="InterPro" id="IPR006181">
    <property type="entry name" value="D-amino_acid_oxidase_CS"/>
</dbReference>
<feature type="domain" description="FAD dependent oxidoreductase" evidence="8">
    <location>
        <begin position="3"/>
        <end position="326"/>
    </location>
</feature>
<organism evidence="9 10">
    <name type="scientific">Aplysia californica</name>
    <name type="common">California sea hare</name>
    <dbReference type="NCBI Taxonomy" id="6500"/>
    <lineage>
        <taxon>Eukaryota</taxon>
        <taxon>Metazoa</taxon>
        <taxon>Spiralia</taxon>
        <taxon>Lophotrochozoa</taxon>
        <taxon>Mollusca</taxon>
        <taxon>Gastropoda</taxon>
        <taxon>Heterobranchia</taxon>
        <taxon>Euthyneura</taxon>
        <taxon>Tectipleura</taxon>
        <taxon>Aplysiida</taxon>
        <taxon>Aplysioidea</taxon>
        <taxon>Aplysiidae</taxon>
        <taxon>Aplysia</taxon>
    </lineage>
</organism>
<dbReference type="Pfam" id="PF01266">
    <property type="entry name" value="DAO"/>
    <property type="match status" value="1"/>
</dbReference>
<accession>A0ABM0JDL1</accession>
<dbReference type="InterPro" id="IPR006076">
    <property type="entry name" value="FAD-dep_OxRdtase"/>
</dbReference>
<comment type="similarity">
    <text evidence="3">Belongs to the DAMOX/DASOX family.</text>
</comment>
<name>A0ABM0JDL1_APLCA</name>
<evidence type="ECO:0000259" key="8">
    <source>
        <dbReference type="Pfam" id="PF01266"/>
    </source>
</evidence>
<evidence type="ECO:0000256" key="2">
    <source>
        <dbReference type="ARBA" id="ARBA00004253"/>
    </source>
</evidence>
<keyword evidence="4" id="KW-0285">Flavoprotein</keyword>
<dbReference type="Proteomes" id="UP000694888">
    <property type="component" value="Unplaced"/>
</dbReference>
<dbReference type="Gene3D" id="3.40.50.720">
    <property type="entry name" value="NAD(P)-binding Rossmann-like Domain"/>
    <property type="match status" value="1"/>
</dbReference>
<dbReference type="InterPro" id="IPR023209">
    <property type="entry name" value="DAO"/>
</dbReference>
<dbReference type="GeneID" id="101864280"/>
<comment type="cofactor">
    <cofactor evidence="1">
        <name>FAD</name>
        <dbReference type="ChEBI" id="CHEBI:57692"/>
    </cofactor>
</comment>
<evidence type="ECO:0000256" key="1">
    <source>
        <dbReference type="ARBA" id="ARBA00001974"/>
    </source>
</evidence>
<keyword evidence="6" id="KW-0560">Oxidoreductase</keyword>
<gene>
    <name evidence="10" type="primary">LOC101864280</name>
</gene>
<dbReference type="PANTHER" id="PTHR11530">
    <property type="entry name" value="D-AMINO ACID OXIDASE"/>
    <property type="match status" value="1"/>
</dbReference>
<keyword evidence="7" id="KW-0732">Signal</keyword>
<evidence type="ECO:0000256" key="5">
    <source>
        <dbReference type="ARBA" id="ARBA00022827"/>
    </source>
</evidence>
<dbReference type="SUPFAM" id="SSF51971">
    <property type="entry name" value="Nucleotide-binding domain"/>
    <property type="match status" value="1"/>
</dbReference>
<reference evidence="10" key="1">
    <citation type="submission" date="2025-08" db="UniProtKB">
        <authorList>
            <consortium name="RefSeq"/>
        </authorList>
    </citation>
    <scope>IDENTIFICATION</scope>
</reference>
<feature type="signal peptide" evidence="7">
    <location>
        <begin position="1"/>
        <end position="17"/>
    </location>
</feature>
<evidence type="ECO:0000256" key="6">
    <source>
        <dbReference type="ARBA" id="ARBA00023002"/>
    </source>
</evidence>
<keyword evidence="9" id="KW-1185">Reference proteome</keyword>
<dbReference type="SUPFAM" id="SSF54373">
    <property type="entry name" value="FAD-linked reductases, C-terminal domain"/>
    <property type="match status" value="1"/>
</dbReference>
<dbReference type="PANTHER" id="PTHR11530:SF11">
    <property type="entry name" value="D-ASPARTATE OXIDASE"/>
    <property type="match status" value="1"/>
</dbReference>
<evidence type="ECO:0000256" key="3">
    <source>
        <dbReference type="ARBA" id="ARBA00006730"/>
    </source>
</evidence>
<evidence type="ECO:0000256" key="4">
    <source>
        <dbReference type="ARBA" id="ARBA00022630"/>
    </source>
</evidence>
<feature type="chain" id="PRO_5045586126" evidence="7">
    <location>
        <begin position="18"/>
        <end position="340"/>
    </location>
</feature>
<keyword evidence="5" id="KW-0274">FAD</keyword>
<dbReference type="PROSITE" id="PS00677">
    <property type="entry name" value="DAO"/>
    <property type="match status" value="1"/>
</dbReference>
<protein>
    <submittedName>
        <fullName evidence="10">D-aspartate oxidase isoform X1</fullName>
    </submittedName>
</protein>
<dbReference type="RefSeq" id="XP_005091249.1">
    <property type="nucleotide sequence ID" value="XM_005091192.3"/>
</dbReference>
<sequence length="340" mass="37846">MVRVAVIGAGMVGLCSAINVQKELPEAEVTVIADKFSTDTTSFGAGGFFRPFMPDIAKGVDLKVAEQWVRDSWKYYASLARSDLAKETGQTLVPGMIAYRTPQDQQYDLLKELVGDFHRVDLEHLQKLNLDTYTYAYAFTTIIVQTPKFLDWLMKKFVASGGKVQERTVKSLKELSSSFDIVVNCCGPRAQELLDDKSCFPIKGHIVMVRAPWQKQFFYGEGDIYLIPHDDKLIIGGIKDKDNGSMTKYPYVREHILSRALALFPQLKGAPIISEWVGLRPGRDGVRLELELVDGEQGRKLPVVHNYGHGGHGITLGWGCALHATRLVKEALTGVTTARL</sequence>
<proteinExistence type="inferred from homology"/>
<evidence type="ECO:0000256" key="7">
    <source>
        <dbReference type="SAM" id="SignalP"/>
    </source>
</evidence>